<dbReference type="GO" id="GO:0004674">
    <property type="term" value="F:protein serine/threonine kinase activity"/>
    <property type="evidence" value="ECO:0007669"/>
    <property type="project" value="UniProtKB-KW"/>
</dbReference>
<proteinExistence type="inferred from homology"/>
<dbReference type="Pfam" id="PF00069">
    <property type="entry name" value="Pkinase"/>
    <property type="match status" value="1"/>
</dbReference>
<keyword evidence="6" id="KW-0808">Transferase</keyword>
<dbReference type="GO" id="GO:0005737">
    <property type="term" value="C:cytoplasm"/>
    <property type="evidence" value="ECO:0007669"/>
    <property type="project" value="TreeGrafter"/>
</dbReference>
<protein>
    <submittedName>
        <fullName evidence="6">Serine/threonine protein kinase</fullName>
    </submittedName>
</protein>
<dbReference type="AlphaFoldDB" id="A0A9W8E3V6"/>
<dbReference type="OrthoDB" id="541276at2759"/>
<evidence type="ECO:0000256" key="4">
    <source>
        <dbReference type="RuleBase" id="RU000304"/>
    </source>
</evidence>
<keyword evidence="7" id="KW-1185">Reference proteome</keyword>
<dbReference type="SMART" id="SM00220">
    <property type="entry name" value="S_TKc"/>
    <property type="match status" value="1"/>
</dbReference>
<dbReference type="InterPro" id="IPR008271">
    <property type="entry name" value="Ser/Thr_kinase_AS"/>
</dbReference>
<dbReference type="Proteomes" id="UP001150925">
    <property type="component" value="Unassembled WGS sequence"/>
</dbReference>
<reference evidence="6" key="1">
    <citation type="submission" date="2022-07" db="EMBL/GenBank/DDBJ databases">
        <title>Phylogenomic reconstructions and comparative analyses of Kickxellomycotina fungi.</title>
        <authorList>
            <person name="Reynolds N.K."/>
            <person name="Stajich J.E."/>
            <person name="Barry K."/>
            <person name="Grigoriev I.V."/>
            <person name="Crous P."/>
            <person name="Smith M.E."/>
        </authorList>
    </citation>
    <scope>NUCLEOTIDE SEQUENCE</scope>
    <source>
        <strain evidence="6">RSA 1196</strain>
    </source>
</reference>
<dbReference type="PROSITE" id="PS50011">
    <property type="entry name" value="PROTEIN_KINASE_DOM"/>
    <property type="match status" value="1"/>
</dbReference>
<dbReference type="PROSITE" id="PS00107">
    <property type="entry name" value="PROTEIN_KINASE_ATP"/>
    <property type="match status" value="1"/>
</dbReference>
<comment type="similarity">
    <text evidence="4">Belongs to the protein kinase superfamily.</text>
</comment>
<feature type="binding site" evidence="3">
    <location>
        <position position="56"/>
    </location>
    <ligand>
        <name>ATP</name>
        <dbReference type="ChEBI" id="CHEBI:30616"/>
    </ligand>
</feature>
<keyword evidence="2 3" id="KW-0067">ATP-binding</keyword>
<evidence type="ECO:0000313" key="6">
    <source>
        <dbReference type="EMBL" id="KAJ1952703.1"/>
    </source>
</evidence>
<dbReference type="Gene3D" id="1.10.510.10">
    <property type="entry name" value="Transferase(Phosphotransferase) domain 1"/>
    <property type="match status" value="1"/>
</dbReference>
<dbReference type="GO" id="GO:0035556">
    <property type="term" value="P:intracellular signal transduction"/>
    <property type="evidence" value="ECO:0007669"/>
    <property type="project" value="TreeGrafter"/>
</dbReference>
<dbReference type="PANTHER" id="PTHR24346">
    <property type="entry name" value="MAP/MICROTUBULE AFFINITY-REGULATING KINASE"/>
    <property type="match status" value="1"/>
</dbReference>
<accession>A0A9W8E3V6</accession>
<dbReference type="InterPro" id="IPR000719">
    <property type="entry name" value="Prot_kinase_dom"/>
</dbReference>
<dbReference type="InterPro" id="IPR017441">
    <property type="entry name" value="Protein_kinase_ATP_BS"/>
</dbReference>
<dbReference type="EMBL" id="JANBPY010003107">
    <property type="protein sequence ID" value="KAJ1952703.1"/>
    <property type="molecule type" value="Genomic_DNA"/>
</dbReference>
<dbReference type="GO" id="GO:0005524">
    <property type="term" value="F:ATP binding"/>
    <property type="evidence" value="ECO:0007669"/>
    <property type="project" value="UniProtKB-UniRule"/>
</dbReference>
<feature type="non-terminal residue" evidence="6">
    <location>
        <position position="488"/>
    </location>
</feature>
<keyword evidence="4 6" id="KW-0723">Serine/threonine-protein kinase</keyword>
<keyword evidence="6" id="KW-0418">Kinase</keyword>
<name>A0A9W8E3V6_9FUNG</name>
<dbReference type="PROSITE" id="PS00108">
    <property type="entry name" value="PROTEIN_KINASE_ST"/>
    <property type="match status" value="1"/>
</dbReference>
<evidence type="ECO:0000313" key="7">
    <source>
        <dbReference type="Proteomes" id="UP001150925"/>
    </source>
</evidence>
<sequence length="488" mass="54071">MDYSTPPTSGGALLGHTLGQGRYKLIELIGVGTYGEVYLTRDQLRGTLYATKTILKANFDTKTCSYSIEIALQRKLPPHCNIARLFLVEHWQEYVFMVMEYCPGGDLYDNIVNNPVFKGPRHNSVVRRIFFQLLDAVEHCHRNGIYHRDLKPENVLIKDDGQVIKLIDFGLATDSLCSSDIGCGSSYYMSPECQGGLDGLCSSYDTAANDVWSLGVILVNLASGRNPWNQAIMSDPIFRAFVNNPDFLSSALPITPQFNRIIQRVFCLDPTERCTLGELRRLVKGCRYFMRPPGSTITATPSATVKKYPVSEESDSPFPYYVHKPSTHPYHHHHYRAPHGKDVTKQRGDYAVVRHAHPPTTTSSSDMSIDTDPRHMDSMEAEKEEEVVTGAVPITVSPKERIAQKSTGAYPSPPAHMDEEIGHGGVFAFSPPAAHSGAVIPSSQLITHGGMAKSQTPLFEYTEEDPDDSFSSSLASTVYLERGDSMTV</sequence>
<evidence type="ECO:0000256" key="2">
    <source>
        <dbReference type="ARBA" id="ARBA00022840"/>
    </source>
</evidence>
<evidence type="ECO:0000256" key="3">
    <source>
        <dbReference type="PROSITE-ProRule" id="PRU10141"/>
    </source>
</evidence>
<dbReference type="SUPFAM" id="SSF56112">
    <property type="entry name" value="Protein kinase-like (PK-like)"/>
    <property type="match status" value="1"/>
</dbReference>
<feature type="domain" description="Protein kinase" evidence="5">
    <location>
        <begin position="23"/>
        <end position="290"/>
    </location>
</feature>
<gene>
    <name evidence="6" type="primary">SKS1</name>
    <name evidence="6" type="ORF">IWQ62_006165</name>
</gene>
<comment type="caution">
    <text evidence="6">The sequence shown here is derived from an EMBL/GenBank/DDBJ whole genome shotgun (WGS) entry which is preliminary data.</text>
</comment>
<dbReference type="PANTHER" id="PTHR24346:SF30">
    <property type="entry name" value="MATERNAL EMBRYONIC LEUCINE ZIPPER KINASE"/>
    <property type="match status" value="1"/>
</dbReference>
<keyword evidence="1 3" id="KW-0547">Nucleotide-binding</keyword>
<dbReference type="InterPro" id="IPR011009">
    <property type="entry name" value="Kinase-like_dom_sf"/>
</dbReference>
<organism evidence="6 7">
    <name type="scientific">Dispira parvispora</name>
    <dbReference type="NCBI Taxonomy" id="1520584"/>
    <lineage>
        <taxon>Eukaryota</taxon>
        <taxon>Fungi</taxon>
        <taxon>Fungi incertae sedis</taxon>
        <taxon>Zoopagomycota</taxon>
        <taxon>Kickxellomycotina</taxon>
        <taxon>Dimargaritomycetes</taxon>
        <taxon>Dimargaritales</taxon>
        <taxon>Dimargaritaceae</taxon>
        <taxon>Dispira</taxon>
    </lineage>
</organism>
<evidence type="ECO:0000256" key="1">
    <source>
        <dbReference type="ARBA" id="ARBA00022741"/>
    </source>
</evidence>
<evidence type="ECO:0000259" key="5">
    <source>
        <dbReference type="PROSITE" id="PS50011"/>
    </source>
</evidence>